<gene>
    <name evidence="11" type="ORF">C2845_PM05G21050</name>
</gene>
<evidence type="ECO:0000313" key="11">
    <source>
        <dbReference type="EMBL" id="RLN30214.1"/>
    </source>
</evidence>
<dbReference type="InterPro" id="IPR027417">
    <property type="entry name" value="P-loop_NTPase"/>
</dbReference>
<dbReference type="InterPro" id="IPR055414">
    <property type="entry name" value="LRR_R13L4/SHOC2-like"/>
</dbReference>
<dbReference type="OrthoDB" id="656806at2759"/>
<dbReference type="Pfam" id="PF23559">
    <property type="entry name" value="WHD_DRP"/>
    <property type="match status" value="1"/>
</dbReference>
<dbReference type="FunFam" id="3.40.50.300:FF:001091">
    <property type="entry name" value="Probable disease resistance protein At1g61300"/>
    <property type="match status" value="1"/>
</dbReference>
<evidence type="ECO:0000256" key="6">
    <source>
        <dbReference type="ARBA" id="ARBA00023054"/>
    </source>
</evidence>
<dbReference type="InterPro" id="IPR036388">
    <property type="entry name" value="WH-like_DNA-bd_sf"/>
</dbReference>
<evidence type="ECO:0008006" key="13">
    <source>
        <dbReference type="Google" id="ProtNLM"/>
    </source>
</evidence>
<accession>A0A3L6T495</accession>
<dbReference type="Proteomes" id="UP000275267">
    <property type="component" value="Unassembled WGS sequence"/>
</dbReference>
<evidence type="ECO:0000256" key="5">
    <source>
        <dbReference type="ARBA" id="ARBA00022821"/>
    </source>
</evidence>
<dbReference type="FunFam" id="1.10.10.10:FF:000322">
    <property type="entry name" value="Probable disease resistance protein At1g63360"/>
    <property type="match status" value="1"/>
</dbReference>
<dbReference type="Gene3D" id="3.40.50.300">
    <property type="entry name" value="P-loop containing nucleotide triphosphate hydrolases"/>
    <property type="match status" value="1"/>
</dbReference>
<keyword evidence="3" id="KW-0677">Repeat</keyword>
<feature type="domain" description="Disease resistance N-terminal" evidence="8">
    <location>
        <begin position="12"/>
        <end position="94"/>
    </location>
</feature>
<dbReference type="GO" id="GO:0009626">
    <property type="term" value="P:plant-type hypersensitive response"/>
    <property type="evidence" value="ECO:0007669"/>
    <property type="project" value="UniProtKB-ARBA"/>
</dbReference>
<dbReference type="InterPro" id="IPR032675">
    <property type="entry name" value="LRR_dom_sf"/>
</dbReference>
<keyword evidence="5" id="KW-0611">Plant defense</keyword>
<evidence type="ECO:0000259" key="7">
    <source>
        <dbReference type="Pfam" id="PF00931"/>
    </source>
</evidence>
<evidence type="ECO:0000259" key="10">
    <source>
        <dbReference type="Pfam" id="PF23598"/>
    </source>
</evidence>
<dbReference type="InterPro" id="IPR058922">
    <property type="entry name" value="WHD_DRP"/>
</dbReference>
<dbReference type="GO" id="GO:0042742">
    <property type="term" value="P:defense response to bacterium"/>
    <property type="evidence" value="ECO:0007669"/>
    <property type="project" value="UniProtKB-ARBA"/>
</dbReference>
<keyword evidence="6" id="KW-0175">Coiled coil</keyword>
<dbReference type="EMBL" id="PQIB02000003">
    <property type="protein sequence ID" value="RLN30214.1"/>
    <property type="molecule type" value="Genomic_DNA"/>
</dbReference>
<dbReference type="PANTHER" id="PTHR23155:SF1116">
    <property type="entry name" value="OS12G0273300 PROTEIN"/>
    <property type="match status" value="1"/>
</dbReference>
<organism evidence="11 12">
    <name type="scientific">Panicum miliaceum</name>
    <name type="common">Proso millet</name>
    <name type="synonym">Broomcorn millet</name>
    <dbReference type="NCBI Taxonomy" id="4540"/>
    <lineage>
        <taxon>Eukaryota</taxon>
        <taxon>Viridiplantae</taxon>
        <taxon>Streptophyta</taxon>
        <taxon>Embryophyta</taxon>
        <taxon>Tracheophyta</taxon>
        <taxon>Spermatophyta</taxon>
        <taxon>Magnoliopsida</taxon>
        <taxon>Liliopsida</taxon>
        <taxon>Poales</taxon>
        <taxon>Poaceae</taxon>
        <taxon>PACMAD clade</taxon>
        <taxon>Panicoideae</taxon>
        <taxon>Panicodae</taxon>
        <taxon>Paniceae</taxon>
        <taxon>Panicinae</taxon>
        <taxon>Panicum</taxon>
        <taxon>Panicum sect. Panicum</taxon>
    </lineage>
</organism>
<evidence type="ECO:0000259" key="8">
    <source>
        <dbReference type="Pfam" id="PF18052"/>
    </source>
</evidence>
<dbReference type="InterPro" id="IPR041118">
    <property type="entry name" value="Rx_N"/>
</dbReference>
<evidence type="ECO:0000313" key="12">
    <source>
        <dbReference type="Proteomes" id="UP000275267"/>
    </source>
</evidence>
<dbReference type="PANTHER" id="PTHR23155">
    <property type="entry name" value="DISEASE RESISTANCE PROTEIN RP"/>
    <property type="match status" value="1"/>
</dbReference>
<dbReference type="Gene3D" id="1.10.8.430">
    <property type="entry name" value="Helical domain of apoptotic protease-activating factors"/>
    <property type="match status" value="1"/>
</dbReference>
<dbReference type="Gene3D" id="3.80.10.10">
    <property type="entry name" value="Ribonuclease Inhibitor"/>
    <property type="match status" value="1"/>
</dbReference>
<dbReference type="InterPro" id="IPR038005">
    <property type="entry name" value="RX-like_CC"/>
</dbReference>
<evidence type="ECO:0000256" key="2">
    <source>
        <dbReference type="ARBA" id="ARBA00022614"/>
    </source>
</evidence>
<dbReference type="Gene3D" id="1.10.10.10">
    <property type="entry name" value="Winged helix-like DNA-binding domain superfamily/Winged helix DNA-binding domain"/>
    <property type="match status" value="1"/>
</dbReference>
<dbReference type="Pfam" id="PF00931">
    <property type="entry name" value="NB-ARC"/>
    <property type="match status" value="1"/>
</dbReference>
<evidence type="ECO:0000256" key="3">
    <source>
        <dbReference type="ARBA" id="ARBA00022737"/>
    </source>
</evidence>
<dbReference type="GO" id="GO:0043531">
    <property type="term" value="F:ADP binding"/>
    <property type="evidence" value="ECO:0007669"/>
    <property type="project" value="InterPro"/>
</dbReference>
<dbReference type="SUPFAM" id="SSF52058">
    <property type="entry name" value="L domain-like"/>
    <property type="match status" value="1"/>
</dbReference>
<dbReference type="InterPro" id="IPR044974">
    <property type="entry name" value="Disease_R_plants"/>
</dbReference>
<evidence type="ECO:0000259" key="9">
    <source>
        <dbReference type="Pfam" id="PF23559"/>
    </source>
</evidence>
<dbReference type="GO" id="GO:0002758">
    <property type="term" value="P:innate immune response-activating signaling pathway"/>
    <property type="evidence" value="ECO:0007669"/>
    <property type="project" value="UniProtKB-ARBA"/>
</dbReference>
<keyword evidence="4" id="KW-0547">Nucleotide-binding</keyword>
<name>A0A3L6T495_PANMI</name>
<keyword evidence="12" id="KW-1185">Reference proteome</keyword>
<dbReference type="STRING" id="4540.A0A3L6T495"/>
<feature type="domain" description="NB-ARC" evidence="7">
    <location>
        <begin position="172"/>
        <end position="340"/>
    </location>
</feature>
<proteinExistence type="inferred from homology"/>
<dbReference type="Gene3D" id="1.20.5.4130">
    <property type="match status" value="1"/>
</dbReference>
<dbReference type="InterPro" id="IPR002182">
    <property type="entry name" value="NB-ARC"/>
</dbReference>
<dbReference type="Pfam" id="PF18052">
    <property type="entry name" value="Rx_N"/>
    <property type="match status" value="1"/>
</dbReference>
<dbReference type="AlphaFoldDB" id="A0A3L6T495"/>
<protein>
    <recommendedName>
        <fullName evidence="13">Disease resistance protein RPM1-like</fullName>
    </recommendedName>
</protein>
<dbReference type="SUPFAM" id="SSF52540">
    <property type="entry name" value="P-loop containing nucleoside triphosphate hydrolases"/>
    <property type="match status" value="1"/>
</dbReference>
<sequence length="953" mass="108591">MDGPLVSASTGVMNSLLAKLSALVEGEYGLLEGMKCDITFLRNELSSMNALLEKLATAEKLDTQVKVWRDNIRELSYDIEDCIDIFMHKLNRGGPHQAGFAKKIIDQIKKLWSRYQIANQIQELKARVLEESERRLRYKYDESVAVAGKIEIDPRLLALYVEAEKLMGINGAIQKVMEWLLKDDSTQQLKAVSIVGFGGLGKTTLANQVYNKIKGQFDCTAFVPVSRSPVIKKILCDLLTELGSKTSAPDDERQLINQLRAYLQDKRYLIIVDDIWSTTAWEFVKSALPENNLHSRIITTTRHSDVAKSCCSSYEGYIHNIQPLSDQDSTMLFYKRVFHSQRPCPPHLEEVSLAIIQKCHGLPLAINTVASLLANTSDAIDQWEQVRDSMVSGLNSPVRDILLLSYYDLPYHLKSCFLYLCIFPEDCKIRRDKLIWKWIAEGFIPDVMGQTLDQTGDNYFNDLINRSLIQPVYIAYDGVARACRIHDMVLDLIMSLCTEQNFVTIVDGQVYKCSTNKIRRLSLLSGFLENDVLQDIMNKCAHVRSLIRFRVADKEAPHLPIFHSLRVLVLRCTCDLGNQHIKYIGSSLQLKYLEIGCPSITELPEKIGDLQYLQTLDIHGRKIKKLPPTIGNLKSLVRLLVDFHIELPDEIGDLQALHMLSHAYCYDSLKFLEQLRRLTNLRVLLIRLHDNNEPGYHGNGKYQQALESSLTVLGKHGLQSLEIDSNDYSTNKLMDLLCYNAPFLRKLCNQSYISGLPHGMQSLVNLAHLDIRITRIKHGDLCILGAIPTLLYAMLTSLEAPTERLSIGRQQFYNLREFIFRSYGEGGLRMVTEQEAMPKVRSLHLSFRAKETESKIGFEFSFVHLANLEHLRATIDCYMATRSRVEAAEAAIRNTASIHPGHPALQIERCREYKTVEDENAKEMSLQDDIIYREVVGQEHARKRKCCEDQLPY</sequence>
<comment type="similarity">
    <text evidence="1">Belongs to the disease resistance NB-LRR family.</text>
</comment>
<feature type="domain" description="Disease resistance protein winged helix" evidence="9">
    <location>
        <begin position="422"/>
        <end position="493"/>
    </location>
</feature>
<comment type="caution">
    <text evidence="11">The sequence shown here is derived from an EMBL/GenBank/DDBJ whole genome shotgun (WGS) entry which is preliminary data.</text>
</comment>
<dbReference type="CDD" id="cd14798">
    <property type="entry name" value="RX-CC_like"/>
    <property type="match status" value="1"/>
</dbReference>
<keyword evidence="2" id="KW-0433">Leucine-rich repeat</keyword>
<dbReference type="InterPro" id="IPR042197">
    <property type="entry name" value="Apaf_helical"/>
</dbReference>
<reference evidence="12" key="1">
    <citation type="journal article" date="2019" name="Nat. Commun.">
        <title>The genome of broomcorn millet.</title>
        <authorList>
            <person name="Zou C."/>
            <person name="Miki D."/>
            <person name="Li D."/>
            <person name="Tang Q."/>
            <person name="Xiao L."/>
            <person name="Rajput S."/>
            <person name="Deng P."/>
            <person name="Jia W."/>
            <person name="Huang R."/>
            <person name="Zhang M."/>
            <person name="Sun Y."/>
            <person name="Hu J."/>
            <person name="Fu X."/>
            <person name="Schnable P.S."/>
            <person name="Li F."/>
            <person name="Zhang H."/>
            <person name="Feng B."/>
            <person name="Zhu X."/>
            <person name="Liu R."/>
            <person name="Schnable J.C."/>
            <person name="Zhu J.-K."/>
            <person name="Zhang H."/>
        </authorList>
    </citation>
    <scope>NUCLEOTIDE SEQUENCE [LARGE SCALE GENOMIC DNA]</scope>
</reference>
<dbReference type="PRINTS" id="PR00364">
    <property type="entry name" value="DISEASERSIST"/>
</dbReference>
<dbReference type="Pfam" id="PF23598">
    <property type="entry name" value="LRR_14"/>
    <property type="match status" value="1"/>
</dbReference>
<evidence type="ECO:0000256" key="4">
    <source>
        <dbReference type="ARBA" id="ARBA00022741"/>
    </source>
</evidence>
<evidence type="ECO:0000256" key="1">
    <source>
        <dbReference type="ARBA" id="ARBA00008894"/>
    </source>
</evidence>
<feature type="domain" description="Disease resistance R13L4/SHOC-2-like LRR" evidence="10">
    <location>
        <begin position="542"/>
        <end position="905"/>
    </location>
</feature>